<dbReference type="SUPFAM" id="SSF51569">
    <property type="entry name" value="Aldolase"/>
    <property type="match status" value="1"/>
</dbReference>
<keyword evidence="1" id="KW-0456">Lyase</keyword>
<dbReference type="GO" id="GO:0008840">
    <property type="term" value="F:4-hydroxy-tetrahydrodipicolinate synthase activity"/>
    <property type="evidence" value="ECO:0007669"/>
    <property type="project" value="TreeGrafter"/>
</dbReference>
<dbReference type="Pfam" id="PF00701">
    <property type="entry name" value="DHDPS"/>
    <property type="match status" value="1"/>
</dbReference>
<proteinExistence type="predicted"/>
<comment type="caution">
    <text evidence="2">The sequence shown here is derived from an EMBL/GenBank/DDBJ whole genome shotgun (WGS) entry which is preliminary data.</text>
</comment>
<dbReference type="OrthoDB" id="9770698at2"/>
<dbReference type="PANTHER" id="PTHR12128:SF51">
    <property type="entry name" value="BLL4205 PROTEIN"/>
    <property type="match status" value="1"/>
</dbReference>
<dbReference type="InterPro" id="IPR002220">
    <property type="entry name" value="DapA-like"/>
</dbReference>
<dbReference type="InterPro" id="IPR013785">
    <property type="entry name" value="Aldolase_TIM"/>
</dbReference>
<keyword evidence="3" id="KW-1185">Reference proteome</keyword>
<evidence type="ECO:0000313" key="2">
    <source>
        <dbReference type="EMBL" id="KOR76769.1"/>
    </source>
</evidence>
<dbReference type="EMBL" id="LIUT01000006">
    <property type="protein sequence ID" value="KOR76769.1"/>
    <property type="molecule type" value="Genomic_DNA"/>
</dbReference>
<dbReference type="PATRIC" id="fig|1705565.3.peg.686"/>
<accession>A0A0M1N458</accession>
<organism evidence="2 3">
    <name type="scientific">Paenibacillus solani</name>
    <dbReference type="NCBI Taxonomy" id="1705565"/>
    <lineage>
        <taxon>Bacteria</taxon>
        <taxon>Bacillati</taxon>
        <taxon>Bacillota</taxon>
        <taxon>Bacilli</taxon>
        <taxon>Bacillales</taxon>
        <taxon>Paenibacillaceae</taxon>
        <taxon>Paenibacillus</taxon>
    </lineage>
</organism>
<dbReference type="Proteomes" id="UP000036932">
    <property type="component" value="Unassembled WGS sequence"/>
</dbReference>
<protein>
    <submittedName>
        <fullName evidence="2">Dihydrodipicolinate synthetase</fullName>
    </submittedName>
</protein>
<dbReference type="AlphaFoldDB" id="A0A0M1N458"/>
<dbReference type="SMART" id="SM01130">
    <property type="entry name" value="DHDPS"/>
    <property type="match status" value="1"/>
</dbReference>
<gene>
    <name evidence="2" type="ORF">AM231_22775</name>
</gene>
<dbReference type="RefSeq" id="WP_054404650.1">
    <property type="nucleotide sequence ID" value="NZ_LIUT01000006.1"/>
</dbReference>
<dbReference type="Gene3D" id="3.20.20.70">
    <property type="entry name" value="Aldolase class I"/>
    <property type="match status" value="1"/>
</dbReference>
<name>A0A0M1N458_9BACL</name>
<evidence type="ECO:0000256" key="1">
    <source>
        <dbReference type="ARBA" id="ARBA00023239"/>
    </source>
</evidence>
<reference evidence="3" key="1">
    <citation type="submission" date="2015-08" db="EMBL/GenBank/DDBJ databases">
        <title>Genome sequencing project for genomic taxonomy and phylogenomics of Bacillus-like bacteria.</title>
        <authorList>
            <person name="Liu B."/>
            <person name="Wang J."/>
            <person name="Zhu Y."/>
            <person name="Liu G."/>
            <person name="Chen Q."/>
            <person name="Chen Z."/>
            <person name="Lan J."/>
            <person name="Che J."/>
            <person name="Ge C."/>
            <person name="Shi H."/>
            <person name="Pan Z."/>
            <person name="Liu X."/>
        </authorList>
    </citation>
    <scope>NUCLEOTIDE SEQUENCE [LARGE SCALE GENOMIC DNA]</scope>
    <source>
        <strain evidence="3">FJAT-22460</strain>
    </source>
</reference>
<sequence length="360" mass="40491">MSGQTWATVQLAPEKLEALHQGLVIPAHPLALDENRKLDERRQRALSRYYAASGAGGIAVGVHSTQFEIREPGIDLYEPVLRLAAEEISKAKLERPFIMVAGVCGPTPQALEETEIARKLGYDAVLLSMGGLDSWSEEDILKRTESIAAIMPVIGFYLQPSVGGKIFSFNFWRAFAEIPNVVAIKMAPFNRYQTIDVVRAVCYSNRREEIALYTGNDDNIVNDLLTTYRFQVDGVPVEKKIVGGLLGHWAVWTQKAVELLEEIKEARKAGSVSKEWLTRNVEITDCNAAFFDPAHEFAGCIPGIHEVLRRQGLLRGTWCLNPHETLSPGQAEEIDRVYREYPHLNDDDFIREQLEEWLLD</sequence>
<dbReference type="PANTHER" id="PTHR12128">
    <property type="entry name" value="DIHYDRODIPICOLINATE SYNTHASE"/>
    <property type="match status" value="1"/>
</dbReference>
<evidence type="ECO:0000313" key="3">
    <source>
        <dbReference type="Proteomes" id="UP000036932"/>
    </source>
</evidence>